<proteinExistence type="predicted"/>
<keyword evidence="4" id="KW-1185">Reference proteome</keyword>
<keyword evidence="2" id="KW-0472">Membrane</keyword>
<feature type="transmembrane region" description="Helical" evidence="2">
    <location>
        <begin position="316"/>
        <end position="338"/>
    </location>
</feature>
<feature type="transmembrane region" description="Helical" evidence="2">
    <location>
        <begin position="376"/>
        <end position="393"/>
    </location>
</feature>
<evidence type="ECO:0000313" key="4">
    <source>
        <dbReference type="Proteomes" id="UP001141327"/>
    </source>
</evidence>
<feature type="compositionally biased region" description="Acidic residues" evidence="1">
    <location>
        <begin position="258"/>
        <end position="269"/>
    </location>
</feature>
<gene>
    <name evidence="3" type="ORF">PAPYR_2211</name>
</gene>
<protein>
    <recommendedName>
        <fullName evidence="5">Transmembrane protein</fullName>
    </recommendedName>
</protein>
<feature type="region of interest" description="Disordered" evidence="1">
    <location>
        <begin position="131"/>
        <end position="301"/>
    </location>
</feature>
<organism evidence="3 4">
    <name type="scientific">Paratrimastix pyriformis</name>
    <dbReference type="NCBI Taxonomy" id="342808"/>
    <lineage>
        <taxon>Eukaryota</taxon>
        <taxon>Metamonada</taxon>
        <taxon>Preaxostyla</taxon>
        <taxon>Paratrimastigidae</taxon>
        <taxon>Paratrimastix</taxon>
    </lineage>
</organism>
<evidence type="ECO:0000256" key="1">
    <source>
        <dbReference type="SAM" id="MobiDB-lite"/>
    </source>
</evidence>
<name>A0ABQ8US76_9EUKA</name>
<evidence type="ECO:0008006" key="5">
    <source>
        <dbReference type="Google" id="ProtNLM"/>
    </source>
</evidence>
<feature type="compositionally biased region" description="Acidic residues" evidence="1">
    <location>
        <begin position="280"/>
        <end position="301"/>
    </location>
</feature>
<reference evidence="3" key="1">
    <citation type="journal article" date="2022" name="bioRxiv">
        <title>Genomics of Preaxostyla Flagellates Illuminates Evolutionary Transitions and the Path Towards Mitochondrial Loss.</title>
        <authorList>
            <person name="Novak L.V.F."/>
            <person name="Treitli S.C."/>
            <person name="Pyrih J."/>
            <person name="Halakuc P."/>
            <person name="Pipaliya S.V."/>
            <person name="Vacek V."/>
            <person name="Brzon O."/>
            <person name="Soukal P."/>
            <person name="Eme L."/>
            <person name="Dacks J.B."/>
            <person name="Karnkowska A."/>
            <person name="Elias M."/>
            <person name="Hampl V."/>
        </authorList>
    </citation>
    <scope>NUCLEOTIDE SEQUENCE</scope>
    <source>
        <strain evidence="3">RCP-MX</strain>
    </source>
</reference>
<evidence type="ECO:0000313" key="3">
    <source>
        <dbReference type="EMBL" id="KAJ4461193.1"/>
    </source>
</evidence>
<dbReference type="Proteomes" id="UP001141327">
    <property type="component" value="Unassembled WGS sequence"/>
</dbReference>
<feature type="compositionally biased region" description="Pro residues" evidence="1">
    <location>
        <begin position="136"/>
        <end position="166"/>
    </location>
</feature>
<evidence type="ECO:0000256" key="2">
    <source>
        <dbReference type="SAM" id="Phobius"/>
    </source>
</evidence>
<accession>A0ABQ8US76</accession>
<feature type="transmembrane region" description="Helical" evidence="2">
    <location>
        <begin position="90"/>
        <end position="110"/>
    </location>
</feature>
<feature type="compositionally biased region" description="Pro residues" evidence="1">
    <location>
        <begin position="238"/>
        <end position="255"/>
    </location>
</feature>
<comment type="caution">
    <text evidence="3">The sequence shown here is derived from an EMBL/GenBank/DDBJ whole genome shotgun (WGS) entry which is preliminary data.</text>
</comment>
<keyword evidence="2" id="KW-0812">Transmembrane</keyword>
<dbReference type="EMBL" id="JAPMOS010000008">
    <property type="protein sequence ID" value="KAJ4461193.1"/>
    <property type="molecule type" value="Genomic_DNA"/>
</dbReference>
<sequence length="436" mass="47408">MRSRVSREDIYALIFEICFATGCWFFRNLHFFNYWPGETEPSYVEAFLLLLSCSLLPGNVPQYATQFLFVNSRHHVPPKYISMAQNALGFLSAFLSPVLVASLVLGNFFANVLADVAQELVLFLPAPQDEGMFPQERPPPGPAPARPPQPPPPEPEHLPPPPPPTSPRDSTPASSPATSAEPGVASSPPEAPTASSSAPSDAAPSDSLPLASIPFPSPPLSTDLMSGSLPPLEDVPPRDLPQPPQRPPPQPPQGGPDPGDEDDADADDGGSDRIAPYHDEGDDTDGSYEGEEDYYPEEDEMGGYPPDYLRVQIGTWTFTLTAQVISLLASIACFCIGLAVLHWGYLFLLSLPLATLAMSIYISICRWYDEAWMMHGPVQVLLLLIQIIARLLLRAVAFLEARHAPALQYVLLPNPGPSLSSRAYRLIVGKILLGWK</sequence>
<feature type="compositionally biased region" description="Low complexity" evidence="1">
    <location>
        <begin position="167"/>
        <end position="214"/>
    </location>
</feature>
<feature type="transmembrane region" description="Helical" evidence="2">
    <location>
        <begin position="10"/>
        <end position="27"/>
    </location>
</feature>
<keyword evidence="2" id="KW-1133">Transmembrane helix</keyword>